<keyword evidence="11 16" id="KW-0472">Membrane</keyword>
<dbReference type="Gene3D" id="1.10.510.10">
    <property type="entry name" value="Transferase(Phosphotransferase) domain 1"/>
    <property type="match status" value="1"/>
</dbReference>
<evidence type="ECO:0000256" key="1">
    <source>
        <dbReference type="ARBA" id="ARBA00004479"/>
    </source>
</evidence>
<comment type="catalytic activity">
    <reaction evidence="15">
        <text>L-threonyl-[protein] + ATP = O-phospho-L-threonyl-[protein] + ADP + H(+)</text>
        <dbReference type="Rhea" id="RHEA:46608"/>
        <dbReference type="Rhea" id="RHEA-COMP:11060"/>
        <dbReference type="Rhea" id="RHEA-COMP:11605"/>
        <dbReference type="ChEBI" id="CHEBI:15378"/>
        <dbReference type="ChEBI" id="CHEBI:30013"/>
        <dbReference type="ChEBI" id="CHEBI:30616"/>
        <dbReference type="ChEBI" id="CHEBI:61977"/>
        <dbReference type="ChEBI" id="CHEBI:456216"/>
    </reaction>
</comment>
<evidence type="ECO:0000256" key="15">
    <source>
        <dbReference type="ARBA" id="ARBA00047951"/>
    </source>
</evidence>
<evidence type="ECO:0000256" key="4">
    <source>
        <dbReference type="ARBA" id="ARBA00022679"/>
    </source>
</evidence>
<dbReference type="PROSITE" id="PS50011">
    <property type="entry name" value="PROTEIN_KINASE_DOM"/>
    <property type="match status" value="1"/>
</dbReference>
<keyword evidence="9" id="KW-0067">ATP-binding</keyword>
<keyword evidence="4" id="KW-0808">Transferase</keyword>
<keyword evidence="7" id="KW-0547">Nucleotide-binding</keyword>
<dbReference type="InterPro" id="IPR000719">
    <property type="entry name" value="Prot_kinase_dom"/>
</dbReference>
<gene>
    <name evidence="19" type="ORF">SAY86_023958</name>
</gene>
<feature type="domain" description="Protein kinase" evidence="18">
    <location>
        <begin position="412"/>
        <end position="690"/>
    </location>
</feature>
<evidence type="ECO:0000256" key="12">
    <source>
        <dbReference type="ARBA" id="ARBA00023157"/>
    </source>
</evidence>
<dbReference type="InterPro" id="IPR011009">
    <property type="entry name" value="Kinase-like_dom_sf"/>
</dbReference>
<dbReference type="AlphaFoldDB" id="A0AAN7M9B4"/>
<keyword evidence="6 17" id="KW-0732">Signal</keyword>
<evidence type="ECO:0000256" key="2">
    <source>
        <dbReference type="ARBA" id="ARBA00022527"/>
    </source>
</evidence>
<dbReference type="Gene3D" id="3.30.200.20">
    <property type="entry name" value="Phosphorylase Kinase, domain 1"/>
    <property type="match status" value="1"/>
</dbReference>
<evidence type="ECO:0000256" key="14">
    <source>
        <dbReference type="ARBA" id="ARBA00047558"/>
    </source>
</evidence>
<dbReference type="PROSITE" id="PS01187">
    <property type="entry name" value="EGF_CA"/>
    <property type="match status" value="1"/>
</dbReference>
<evidence type="ECO:0000256" key="9">
    <source>
        <dbReference type="ARBA" id="ARBA00022840"/>
    </source>
</evidence>
<dbReference type="SUPFAM" id="SSF56112">
    <property type="entry name" value="Protein kinase-like (PK-like)"/>
    <property type="match status" value="1"/>
</dbReference>
<evidence type="ECO:0000259" key="18">
    <source>
        <dbReference type="PROSITE" id="PS50011"/>
    </source>
</evidence>
<dbReference type="GO" id="GO:0007166">
    <property type="term" value="P:cell surface receptor signaling pathway"/>
    <property type="evidence" value="ECO:0007669"/>
    <property type="project" value="InterPro"/>
</dbReference>
<organism evidence="19 20">
    <name type="scientific">Trapa natans</name>
    <name type="common">Water chestnut</name>
    <dbReference type="NCBI Taxonomy" id="22666"/>
    <lineage>
        <taxon>Eukaryota</taxon>
        <taxon>Viridiplantae</taxon>
        <taxon>Streptophyta</taxon>
        <taxon>Embryophyta</taxon>
        <taxon>Tracheophyta</taxon>
        <taxon>Spermatophyta</taxon>
        <taxon>Magnoliopsida</taxon>
        <taxon>eudicotyledons</taxon>
        <taxon>Gunneridae</taxon>
        <taxon>Pentapetalae</taxon>
        <taxon>rosids</taxon>
        <taxon>malvids</taxon>
        <taxon>Myrtales</taxon>
        <taxon>Lythraceae</taxon>
        <taxon>Trapa</taxon>
    </lineage>
</organism>
<dbReference type="InterPro" id="IPR045274">
    <property type="entry name" value="WAK-like"/>
</dbReference>
<evidence type="ECO:0000256" key="11">
    <source>
        <dbReference type="ARBA" id="ARBA00023136"/>
    </source>
</evidence>
<evidence type="ECO:0000313" key="20">
    <source>
        <dbReference type="Proteomes" id="UP001346149"/>
    </source>
</evidence>
<name>A0AAN7M9B4_TRANT</name>
<dbReference type="Gene3D" id="2.10.25.10">
    <property type="entry name" value="Laminin"/>
    <property type="match status" value="1"/>
</dbReference>
<dbReference type="PANTHER" id="PTHR27005:SF526">
    <property type="entry name" value="WALL ASSOCIATED KINASE-LIKE PROTEIN"/>
    <property type="match status" value="1"/>
</dbReference>
<comment type="subcellular location">
    <subcellularLocation>
        <location evidence="1">Membrane</location>
        <topology evidence="1">Single-pass type I membrane protein</topology>
    </subcellularLocation>
</comment>
<dbReference type="CDD" id="cd14066">
    <property type="entry name" value="STKc_IRAK"/>
    <property type="match status" value="1"/>
</dbReference>
<evidence type="ECO:0000256" key="17">
    <source>
        <dbReference type="SAM" id="SignalP"/>
    </source>
</evidence>
<dbReference type="FunFam" id="3.30.200.20:FF:000043">
    <property type="entry name" value="Wall-associated receptor kinase 2"/>
    <property type="match status" value="1"/>
</dbReference>
<sequence length="742" mass="82311">MLTLRNTGGMSSLVAAELSLLMALLLGVGLTADTGPSPPPKSICKTFCGDLTKIPYPFGIGGEGCFLNEWYEIICENMTTPSLKKVGLEVKNISLPDYNAVVPVQATISVNLPAFTSNESCFSTNRTNQGPPNLEGSPFVYSMNQNILIAVGCNYLAMIIRDEEIITGCNSTCRRQERCFNNHPRVKGCCSSDLPDQLVLQEFSIEEFKSVRAPDDQDDGCSFAFLMDRSKAYDALSNSLYAEGFVEGTLEWGIPGSTKLAQELPGNCRSCQKIYDSTFPDFVERFSCRKGYIGNPYITNGCIDINECEDASICPGSCVNTDGGYHCTSSRSRTAFIVLGLGAGMGLLICLLLLQWSYRTVKRTRRTMRKEMMFKRNGGTLLQQQLSSYDEDNARTGRLFSFKELEKATDSFNENRIIGKGGQGTVYKGMLFHGQIVAVKKFVTIEEKQVEQFINEVIILSKINHRNVVKLFGCCLETEVPYLVYEFIPNGTLYSYLHEADGEYFIPWEVRLRLATEVAEALSYLHSAASVPIYHRDIKSSNILLDEKYRAKVADFGSSKYVPLDQTHMTTMVQGTFGYLDPEYFQSSQLTDKSDVYSFGVVLAELLTGEKALSPVLVEEGIGLATYFTTRMEEGRLFDILDRQIMQQAEEEKIMAVANLAKSCLHLNGRSRPTMKEVAIVLEGIRKPLAPVGEIHPNDELSGGSLSIDRTSEASQIYSGVLTSTFSEAFANTTSMRSPKHD</sequence>
<dbReference type="GO" id="GO:0030247">
    <property type="term" value="F:polysaccharide binding"/>
    <property type="evidence" value="ECO:0007669"/>
    <property type="project" value="InterPro"/>
</dbReference>
<keyword evidence="2" id="KW-0723">Serine/threonine-protein kinase</keyword>
<comment type="caution">
    <text evidence="19">The sequence shown here is derived from an EMBL/GenBank/DDBJ whole genome shotgun (WGS) entry which is preliminary data.</text>
</comment>
<feature type="transmembrane region" description="Helical" evidence="16">
    <location>
        <begin position="335"/>
        <end position="358"/>
    </location>
</feature>
<accession>A0AAN7M9B4</accession>
<dbReference type="InterPro" id="IPR008271">
    <property type="entry name" value="Ser/Thr_kinase_AS"/>
</dbReference>
<keyword evidence="5 16" id="KW-0812">Transmembrane</keyword>
<dbReference type="GO" id="GO:0005886">
    <property type="term" value="C:plasma membrane"/>
    <property type="evidence" value="ECO:0007669"/>
    <property type="project" value="TreeGrafter"/>
</dbReference>
<keyword evidence="10 16" id="KW-1133">Transmembrane helix</keyword>
<protein>
    <recommendedName>
        <fullName evidence="18">Protein kinase domain-containing protein</fullName>
    </recommendedName>
</protein>
<dbReference type="PROSITE" id="PS00108">
    <property type="entry name" value="PROTEIN_KINASE_ST"/>
    <property type="match status" value="1"/>
</dbReference>
<keyword evidence="20" id="KW-1185">Reference proteome</keyword>
<keyword evidence="3" id="KW-0597">Phosphoprotein</keyword>
<keyword evidence="8" id="KW-0418">Kinase</keyword>
<evidence type="ECO:0000256" key="6">
    <source>
        <dbReference type="ARBA" id="ARBA00022729"/>
    </source>
</evidence>
<keyword evidence="13" id="KW-0325">Glycoprotein</keyword>
<dbReference type="GO" id="GO:0004674">
    <property type="term" value="F:protein serine/threonine kinase activity"/>
    <property type="evidence" value="ECO:0007669"/>
    <property type="project" value="UniProtKB-KW"/>
</dbReference>
<evidence type="ECO:0000256" key="10">
    <source>
        <dbReference type="ARBA" id="ARBA00022989"/>
    </source>
</evidence>
<evidence type="ECO:0000256" key="16">
    <source>
        <dbReference type="SAM" id="Phobius"/>
    </source>
</evidence>
<dbReference type="GO" id="GO:0005509">
    <property type="term" value="F:calcium ion binding"/>
    <property type="evidence" value="ECO:0007669"/>
    <property type="project" value="InterPro"/>
</dbReference>
<evidence type="ECO:0000256" key="13">
    <source>
        <dbReference type="ARBA" id="ARBA00023180"/>
    </source>
</evidence>
<evidence type="ECO:0000256" key="5">
    <source>
        <dbReference type="ARBA" id="ARBA00022692"/>
    </source>
</evidence>
<dbReference type="CDD" id="cd00054">
    <property type="entry name" value="EGF_CA"/>
    <property type="match status" value="1"/>
</dbReference>
<keyword evidence="12" id="KW-1015">Disulfide bond</keyword>
<dbReference type="EMBL" id="JAXQNO010000008">
    <property type="protein sequence ID" value="KAK4793523.1"/>
    <property type="molecule type" value="Genomic_DNA"/>
</dbReference>
<dbReference type="GO" id="GO:0005524">
    <property type="term" value="F:ATP binding"/>
    <property type="evidence" value="ECO:0007669"/>
    <property type="project" value="UniProtKB-KW"/>
</dbReference>
<dbReference type="InterPro" id="IPR018097">
    <property type="entry name" value="EGF_Ca-bd_CS"/>
</dbReference>
<dbReference type="InterPro" id="IPR025287">
    <property type="entry name" value="WAK_GUB"/>
</dbReference>
<dbReference type="FunFam" id="1.10.510.10:FF:000084">
    <property type="entry name" value="Wall-associated receptor kinase 2"/>
    <property type="match status" value="1"/>
</dbReference>
<reference evidence="19 20" key="1">
    <citation type="journal article" date="2023" name="Hortic Res">
        <title>Pangenome of water caltrop reveals structural variations and asymmetric subgenome divergence after allopolyploidization.</title>
        <authorList>
            <person name="Zhang X."/>
            <person name="Chen Y."/>
            <person name="Wang L."/>
            <person name="Yuan Y."/>
            <person name="Fang M."/>
            <person name="Shi L."/>
            <person name="Lu R."/>
            <person name="Comes H.P."/>
            <person name="Ma Y."/>
            <person name="Chen Y."/>
            <person name="Huang G."/>
            <person name="Zhou Y."/>
            <person name="Zheng Z."/>
            <person name="Qiu Y."/>
        </authorList>
    </citation>
    <scope>NUCLEOTIDE SEQUENCE [LARGE SCALE GENOMIC DNA]</scope>
    <source>
        <strain evidence="19">F231</strain>
    </source>
</reference>
<evidence type="ECO:0000256" key="7">
    <source>
        <dbReference type="ARBA" id="ARBA00022741"/>
    </source>
</evidence>
<evidence type="ECO:0000256" key="3">
    <source>
        <dbReference type="ARBA" id="ARBA00022553"/>
    </source>
</evidence>
<dbReference type="PANTHER" id="PTHR27005">
    <property type="entry name" value="WALL-ASSOCIATED RECEPTOR KINASE-LIKE 21"/>
    <property type="match status" value="1"/>
</dbReference>
<evidence type="ECO:0000256" key="8">
    <source>
        <dbReference type="ARBA" id="ARBA00022777"/>
    </source>
</evidence>
<feature type="chain" id="PRO_5042817695" description="Protein kinase domain-containing protein" evidence="17">
    <location>
        <begin position="32"/>
        <end position="742"/>
    </location>
</feature>
<feature type="signal peptide" evidence="17">
    <location>
        <begin position="1"/>
        <end position="31"/>
    </location>
</feature>
<evidence type="ECO:0000313" key="19">
    <source>
        <dbReference type="EMBL" id="KAK4793523.1"/>
    </source>
</evidence>
<dbReference type="Pfam" id="PF13947">
    <property type="entry name" value="GUB_WAK_bind"/>
    <property type="match status" value="1"/>
</dbReference>
<proteinExistence type="predicted"/>
<dbReference type="SMART" id="SM00220">
    <property type="entry name" value="S_TKc"/>
    <property type="match status" value="1"/>
</dbReference>
<dbReference type="Pfam" id="PF00069">
    <property type="entry name" value="Pkinase"/>
    <property type="match status" value="1"/>
</dbReference>
<comment type="catalytic activity">
    <reaction evidence="14">
        <text>L-seryl-[protein] + ATP = O-phospho-L-seryl-[protein] + ADP + H(+)</text>
        <dbReference type="Rhea" id="RHEA:17989"/>
        <dbReference type="Rhea" id="RHEA-COMP:9863"/>
        <dbReference type="Rhea" id="RHEA-COMP:11604"/>
        <dbReference type="ChEBI" id="CHEBI:15378"/>
        <dbReference type="ChEBI" id="CHEBI:29999"/>
        <dbReference type="ChEBI" id="CHEBI:30616"/>
        <dbReference type="ChEBI" id="CHEBI:83421"/>
        <dbReference type="ChEBI" id="CHEBI:456216"/>
    </reaction>
</comment>
<dbReference type="Proteomes" id="UP001346149">
    <property type="component" value="Unassembled WGS sequence"/>
</dbReference>